<dbReference type="Proteomes" id="UP000504624">
    <property type="component" value="Unplaced"/>
</dbReference>
<feature type="compositionally biased region" description="Low complexity" evidence="1">
    <location>
        <begin position="10"/>
        <end position="19"/>
    </location>
</feature>
<gene>
    <name evidence="3" type="primary">LOC108510365</name>
</gene>
<evidence type="ECO:0000313" key="2">
    <source>
        <dbReference type="Proteomes" id="UP000504624"/>
    </source>
</evidence>
<dbReference type="AlphaFoldDB" id="A0A6J0J995"/>
<sequence>MAAVEGAWPGRGAEPSESSPEPPSPSSSRPPLSDSSPSPTETTPTPRGRGPGGGASTRPTPPTLPGLSSERPLALFEEELATRPRVPALLRRIAPYSALSPESDTAA</sequence>
<feature type="region of interest" description="Disordered" evidence="1">
    <location>
        <begin position="1"/>
        <end position="107"/>
    </location>
</feature>
<accession>A0A6J0J995</accession>
<dbReference type="GeneID" id="108510365"/>
<feature type="compositionally biased region" description="Low complexity" evidence="1">
    <location>
        <begin position="26"/>
        <end position="48"/>
    </location>
</feature>
<evidence type="ECO:0000256" key="1">
    <source>
        <dbReference type="SAM" id="MobiDB-lite"/>
    </source>
</evidence>
<evidence type="ECO:0000313" key="3">
    <source>
        <dbReference type="RefSeq" id="XP_017695533.1"/>
    </source>
</evidence>
<organism evidence="2 3">
    <name type="scientific">Lepidothrix coronata</name>
    <name type="common">blue-crowned manakin</name>
    <dbReference type="NCBI Taxonomy" id="321398"/>
    <lineage>
        <taxon>Eukaryota</taxon>
        <taxon>Metazoa</taxon>
        <taxon>Chordata</taxon>
        <taxon>Craniata</taxon>
        <taxon>Vertebrata</taxon>
        <taxon>Euteleostomi</taxon>
        <taxon>Archelosauria</taxon>
        <taxon>Archosauria</taxon>
        <taxon>Dinosauria</taxon>
        <taxon>Saurischia</taxon>
        <taxon>Theropoda</taxon>
        <taxon>Coelurosauria</taxon>
        <taxon>Aves</taxon>
        <taxon>Neognathae</taxon>
        <taxon>Neoaves</taxon>
        <taxon>Telluraves</taxon>
        <taxon>Australaves</taxon>
        <taxon>Passeriformes</taxon>
        <taxon>Pipridae</taxon>
        <taxon>Lepidothrix</taxon>
    </lineage>
</organism>
<reference evidence="3" key="1">
    <citation type="submission" date="2025-08" db="UniProtKB">
        <authorList>
            <consortium name="RefSeq"/>
        </authorList>
    </citation>
    <scope>IDENTIFICATION</scope>
</reference>
<keyword evidence="2" id="KW-1185">Reference proteome</keyword>
<feature type="non-terminal residue" evidence="3">
    <location>
        <position position="107"/>
    </location>
</feature>
<dbReference type="OrthoDB" id="9397983at2759"/>
<protein>
    <submittedName>
        <fullName evidence="3">Early nodulin-20-like</fullName>
    </submittedName>
</protein>
<name>A0A6J0J995_9PASS</name>
<dbReference type="RefSeq" id="XP_017695533.1">
    <property type="nucleotide sequence ID" value="XM_017840044.1"/>
</dbReference>
<proteinExistence type="predicted"/>